<proteinExistence type="predicted"/>
<organism evidence="2 3">
    <name type="scientific">Clostridium lapidicellarium</name>
    <dbReference type="NCBI Taxonomy" id="3240931"/>
    <lineage>
        <taxon>Bacteria</taxon>
        <taxon>Bacillati</taxon>
        <taxon>Bacillota</taxon>
        <taxon>Clostridia</taxon>
        <taxon>Eubacteriales</taxon>
        <taxon>Clostridiaceae</taxon>
        <taxon>Clostridium</taxon>
    </lineage>
</organism>
<dbReference type="Proteomes" id="UP001565220">
    <property type="component" value="Unassembled WGS sequence"/>
</dbReference>
<gene>
    <name evidence="2" type="ORF">AB8S09_01555</name>
</gene>
<reference evidence="2 3" key="1">
    <citation type="submission" date="2024-08" db="EMBL/GenBank/DDBJ databases">
        <title>Clostridium lapicellarii sp. nov., and Clostridium renhuaiense sp. nov., two species isolated from the mud in a fermentation cellar used for producing sauce-flavour Chinese liquors.</title>
        <authorList>
            <person name="Yang F."/>
            <person name="Wang H."/>
            <person name="Chen L.Q."/>
            <person name="Zhou N."/>
            <person name="Lu J.J."/>
            <person name="Pu X.X."/>
            <person name="Wan B."/>
            <person name="Wang L."/>
            <person name="Liu S.J."/>
        </authorList>
    </citation>
    <scope>NUCLEOTIDE SEQUENCE [LARGE SCALE GENOMIC DNA]</scope>
    <source>
        <strain evidence="2 3">MT-113</strain>
    </source>
</reference>
<accession>A0ABV4DUX9</accession>
<feature type="region of interest" description="Disordered" evidence="1">
    <location>
        <begin position="58"/>
        <end position="126"/>
    </location>
</feature>
<sequence length="126" mass="15158">MYRCPIMDSNEYMGKDDMYDWDDYDYPQYMYPPNMYRMCPMLLNSYFDPCMRCMHQQMNPATYSPDCDVDRPDRETKGYYKPEDSMSDLEEDESDNLKTKDKEGKKDDNSGYRAKIRTVDMSEIQD</sequence>
<protein>
    <recommendedName>
        <fullName evidence="4">Spore coat associated protein JA (CotJA)</fullName>
    </recommendedName>
</protein>
<dbReference type="RefSeq" id="WP_369868352.1">
    <property type="nucleotide sequence ID" value="NZ_JBGFFE010000001.1"/>
</dbReference>
<keyword evidence="3" id="KW-1185">Reference proteome</keyword>
<feature type="compositionally biased region" description="Basic and acidic residues" evidence="1">
    <location>
        <begin position="68"/>
        <end position="84"/>
    </location>
</feature>
<evidence type="ECO:0008006" key="4">
    <source>
        <dbReference type="Google" id="ProtNLM"/>
    </source>
</evidence>
<feature type="compositionally biased region" description="Basic and acidic residues" evidence="1">
    <location>
        <begin position="95"/>
        <end position="110"/>
    </location>
</feature>
<evidence type="ECO:0000313" key="3">
    <source>
        <dbReference type="Proteomes" id="UP001565220"/>
    </source>
</evidence>
<comment type="caution">
    <text evidence="2">The sequence shown here is derived from an EMBL/GenBank/DDBJ whole genome shotgun (WGS) entry which is preliminary data.</text>
</comment>
<feature type="compositionally biased region" description="Acidic residues" evidence="1">
    <location>
        <begin position="85"/>
        <end position="94"/>
    </location>
</feature>
<dbReference type="EMBL" id="JBGFFE010000001">
    <property type="protein sequence ID" value="MEY8762336.1"/>
    <property type="molecule type" value="Genomic_DNA"/>
</dbReference>
<name>A0ABV4DUX9_9CLOT</name>
<evidence type="ECO:0000313" key="2">
    <source>
        <dbReference type="EMBL" id="MEY8762336.1"/>
    </source>
</evidence>
<evidence type="ECO:0000256" key="1">
    <source>
        <dbReference type="SAM" id="MobiDB-lite"/>
    </source>
</evidence>